<evidence type="ECO:0000313" key="2">
    <source>
        <dbReference type="Proteomes" id="UP000811545"/>
    </source>
</evidence>
<dbReference type="AlphaFoldDB" id="A0A9E2BJ22"/>
<evidence type="ECO:0000313" key="1">
    <source>
        <dbReference type="EMBL" id="MBT9145731.1"/>
    </source>
</evidence>
<protein>
    <submittedName>
        <fullName evidence="1">Uncharacterized protein</fullName>
    </submittedName>
</protein>
<name>A0A9E2BJ22_PSYF1</name>
<gene>
    <name evidence="1" type="ORF">DDT42_01607</name>
</gene>
<accession>A0A9E2BJ22</accession>
<dbReference type="Proteomes" id="UP000811545">
    <property type="component" value="Unassembled WGS sequence"/>
</dbReference>
<organism evidence="1 2">
    <name type="scientific">Psychracetigena formicireducens</name>
    <dbReference type="NCBI Taxonomy" id="2986056"/>
    <lineage>
        <taxon>Bacteria</taxon>
        <taxon>Bacillati</taxon>
        <taxon>Candidatus Lithacetigenota</taxon>
        <taxon>Candidatus Psychracetigena</taxon>
    </lineage>
</organism>
<dbReference type="EMBL" id="QLTW01000156">
    <property type="protein sequence ID" value="MBT9145731.1"/>
    <property type="molecule type" value="Genomic_DNA"/>
</dbReference>
<proteinExistence type="predicted"/>
<reference evidence="1 2" key="1">
    <citation type="journal article" date="2021" name="bioRxiv">
        <title>Unique metabolic strategies in Hadean analogues reveal hints for primordial physiology.</title>
        <authorList>
            <person name="Nobu M.K."/>
            <person name="Nakai R."/>
            <person name="Tamazawa S."/>
            <person name="Mori H."/>
            <person name="Toyoda A."/>
            <person name="Ijiri A."/>
            <person name="Suzuki S."/>
            <person name="Kurokawa K."/>
            <person name="Kamagata Y."/>
            <person name="Tamaki H."/>
        </authorList>
    </citation>
    <scope>NUCLEOTIDE SEQUENCE [LARGE SCALE GENOMIC DNA]</scope>
    <source>
        <strain evidence="1">BS525</strain>
    </source>
</reference>
<sequence length="284" mass="32842">MRGYGVQFEREREIAGLPLKHPPARDIGLDLLPFQERMARYESPEAIQQRELEFRGKLGRKEMERELEREEELRRRGLGKYEPKVPKFQYFTDAAGVVTKYNPITGKSISLGKIGKEAAALLGQDIGVRFSPRELRVLEARGINPNTPEGRQQALQILYPLTNQEREAIIASAKSQWKEKIEPTREAVRMAYQKELEADYRQRLKEKGFSVREIAKIILMPWIGIPKFLFGRRVPKPKFDEVEYQKRLKAVNADDATIRNWLKESGITFEELMGVEEKFGIPGL</sequence>
<comment type="caution">
    <text evidence="1">The sequence shown here is derived from an EMBL/GenBank/DDBJ whole genome shotgun (WGS) entry which is preliminary data.</text>
</comment>